<reference evidence="4" key="1">
    <citation type="submission" date="2016-10" db="EMBL/GenBank/DDBJ databases">
        <authorList>
            <person name="Varghese N."/>
            <person name="Submissions S."/>
        </authorList>
    </citation>
    <scope>NUCLEOTIDE SEQUENCE [LARGE SCALE GENOMIC DNA]</scope>
    <source>
        <strain evidence="4">DSM 24536</strain>
    </source>
</reference>
<name>A0A1G9TR63_9SPHI</name>
<dbReference type="InterPro" id="IPR011042">
    <property type="entry name" value="6-blade_b-propeller_TolB-like"/>
</dbReference>
<keyword evidence="1" id="KW-0378">Hydrolase</keyword>
<dbReference type="Gene3D" id="2.120.10.30">
    <property type="entry name" value="TolB, C-terminal domain"/>
    <property type="match status" value="1"/>
</dbReference>
<sequence length="287" mass="31481">MKKLLFIAAISLTACNMPNKEKETEQKASVQKHELIEKWESDSLLKVPESVLFDKASQLLFVSNVDGTDPWKADGKGSIAKVGLDGKIIAAEWVSGMNAPKGMGMYNGKLYAADLNAIVVIDIATGKIEKSIPIESATGLNDISIDPNGAIYVTDYLAKKLYKVENEKAELLAENLSQPNGVLFHDNVLYVLDGTGMYKMNDDKKLTLIADGMEGGIDGIEHVQDNEFIVSCWEGALWYVNTDGSKQLLMDTRAAKRSTADIGFDPATKTLYVPTFFRNTVVAYEVK</sequence>
<dbReference type="AlphaFoldDB" id="A0A1G9TR63"/>
<proteinExistence type="predicted"/>
<dbReference type="InterPro" id="IPR051262">
    <property type="entry name" value="SMP-30/CGR1_Lactonase"/>
</dbReference>
<dbReference type="OrthoDB" id="7675395at2"/>
<dbReference type="Pfam" id="PF08450">
    <property type="entry name" value="SGL"/>
    <property type="match status" value="1"/>
</dbReference>
<dbReference type="SUPFAM" id="SSF63829">
    <property type="entry name" value="Calcium-dependent phosphotriesterase"/>
    <property type="match status" value="1"/>
</dbReference>
<dbReference type="GO" id="GO:0016787">
    <property type="term" value="F:hydrolase activity"/>
    <property type="evidence" value="ECO:0007669"/>
    <property type="project" value="UniProtKB-KW"/>
</dbReference>
<dbReference type="STRING" id="990371.SAMN05421813_1141"/>
<evidence type="ECO:0000259" key="2">
    <source>
        <dbReference type="Pfam" id="PF08450"/>
    </source>
</evidence>
<evidence type="ECO:0000313" key="4">
    <source>
        <dbReference type="Proteomes" id="UP000199226"/>
    </source>
</evidence>
<organism evidence="3 4">
    <name type="scientific">Daejeonella rubra</name>
    <dbReference type="NCBI Taxonomy" id="990371"/>
    <lineage>
        <taxon>Bacteria</taxon>
        <taxon>Pseudomonadati</taxon>
        <taxon>Bacteroidota</taxon>
        <taxon>Sphingobacteriia</taxon>
        <taxon>Sphingobacteriales</taxon>
        <taxon>Sphingobacteriaceae</taxon>
        <taxon>Daejeonella</taxon>
    </lineage>
</organism>
<gene>
    <name evidence="3" type="ORF">SAMN05421813_1141</name>
</gene>
<keyword evidence="4" id="KW-1185">Reference proteome</keyword>
<dbReference type="PANTHER" id="PTHR47572:SF4">
    <property type="entry name" value="LACTONASE DRP35"/>
    <property type="match status" value="1"/>
</dbReference>
<accession>A0A1G9TR63</accession>
<evidence type="ECO:0000256" key="1">
    <source>
        <dbReference type="ARBA" id="ARBA00022801"/>
    </source>
</evidence>
<feature type="domain" description="SMP-30/Gluconolactonase/LRE-like region" evidence="2">
    <location>
        <begin position="48"/>
        <end position="273"/>
    </location>
</feature>
<dbReference type="PANTHER" id="PTHR47572">
    <property type="entry name" value="LIPOPROTEIN-RELATED"/>
    <property type="match status" value="1"/>
</dbReference>
<evidence type="ECO:0000313" key="3">
    <source>
        <dbReference type="EMBL" id="SDM50256.1"/>
    </source>
</evidence>
<dbReference type="InterPro" id="IPR013658">
    <property type="entry name" value="SGL"/>
</dbReference>
<dbReference type="EMBL" id="FNHH01000014">
    <property type="protein sequence ID" value="SDM50256.1"/>
    <property type="molecule type" value="Genomic_DNA"/>
</dbReference>
<dbReference type="RefSeq" id="WP_090704738.1">
    <property type="nucleotide sequence ID" value="NZ_FNHH01000014.1"/>
</dbReference>
<dbReference type="PROSITE" id="PS51257">
    <property type="entry name" value="PROKAR_LIPOPROTEIN"/>
    <property type="match status" value="1"/>
</dbReference>
<protein>
    <submittedName>
        <fullName evidence="3">Sugar lactone lactonase YvrE</fullName>
    </submittedName>
</protein>
<dbReference type="Proteomes" id="UP000199226">
    <property type="component" value="Unassembled WGS sequence"/>
</dbReference>